<gene>
    <name evidence="1" type="ORF">ACFPFM_07625</name>
</gene>
<name>A0ABV9XTR5_9PSEU</name>
<organism evidence="1 2">
    <name type="scientific">Saccharothrix xinjiangensis</name>
    <dbReference type="NCBI Taxonomy" id="204798"/>
    <lineage>
        <taxon>Bacteria</taxon>
        <taxon>Bacillati</taxon>
        <taxon>Actinomycetota</taxon>
        <taxon>Actinomycetes</taxon>
        <taxon>Pseudonocardiales</taxon>
        <taxon>Pseudonocardiaceae</taxon>
        <taxon>Saccharothrix</taxon>
    </lineage>
</organism>
<dbReference type="RefSeq" id="WP_344036488.1">
    <property type="nucleotide sequence ID" value="NZ_BAAAKE010000005.1"/>
</dbReference>
<dbReference type="EMBL" id="JBHSJB010000007">
    <property type="protein sequence ID" value="MFC5053626.1"/>
    <property type="molecule type" value="Genomic_DNA"/>
</dbReference>
<protein>
    <submittedName>
        <fullName evidence="1">Uncharacterized protein</fullName>
    </submittedName>
</protein>
<sequence length="151" mass="16934">MTQPTRTTWAIPADVMLLTDAADVTDREVVMANAVIETIVGRVYTLAYERTGAADREWLRRAVAYQVPWMRAQPDFFERLDLSTLEGAGALGDLTLVCPPMGRHAIRRLSWRGSRSQRTRSPYVNRAGLPSTNPLAEVNDSYEQWTPLGGR</sequence>
<reference evidence="2" key="1">
    <citation type="journal article" date="2019" name="Int. J. Syst. Evol. Microbiol.">
        <title>The Global Catalogue of Microorganisms (GCM) 10K type strain sequencing project: providing services to taxonomists for standard genome sequencing and annotation.</title>
        <authorList>
            <consortium name="The Broad Institute Genomics Platform"/>
            <consortium name="The Broad Institute Genome Sequencing Center for Infectious Disease"/>
            <person name="Wu L."/>
            <person name="Ma J."/>
        </authorList>
    </citation>
    <scope>NUCLEOTIDE SEQUENCE [LARGE SCALE GENOMIC DNA]</scope>
    <source>
        <strain evidence="2">KCTC 12848</strain>
    </source>
</reference>
<accession>A0ABV9XTR5</accession>
<evidence type="ECO:0000313" key="1">
    <source>
        <dbReference type="EMBL" id="MFC5053626.1"/>
    </source>
</evidence>
<dbReference type="Proteomes" id="UP001595833">
    <property type="component" value="Unassembled WGS sequence"/>
</dbReference>
<proteinExistence type="predicted"/>
<comment type="caution">
    <text evidence="1">The sequence shown here is derived from an EMBL/GenBank/DDBJ whole genome shotgun (WGS) entry which is preliminary data.</text>
</comment>
<keyword evidence="2" id="KW-1185">Reference proteome</keyword>
<evidence type="ECO:0000313" key="2">
    <source>
        <dbReference type="Proteomes" id="UP001595833"/>
    </source>
</evidence>